<feature type="region of interest" description="Disordered" evidence="1">
    <location>
        <begin position="266"/>
        <end position="298"/>
    </location>
</feature>
<keyword evidence="4" id="KW-1185">Reference proteome</keyword>
<feature type="compositionally biased region" description="Low complexity" evidence="1">
    <location>
        <begin position="17"/>
        <end position="29"/>
    </location>
</feature>
<feature type="domain" description="Protein kinase" evidence="2">
    <location>
        <begin position="56"/>
        <end position="434"/>
    </location>
</feature>
<evidence type="ECO:0000313" key="3">
    <source>
        <dbReference type="EMBL" id="KAF2283330.1"/>
    </source>
</evidence>
<protein>
    <recommendedName>
        <fullName evidence="2">Protein kinase domain-containing protein</fullName>
    </recommendedName>
</protein>
<dbReference type="GO" id="GO:0005524">
    <property type="term" value="F:ATP binding"/>
    <property type="evidence" value="ECO:0007669"/>
    <property type="project" value="InterPro"/>
</dbReference>
<sequence>MCKTKLAINEPDPNSARSSRTRPSQPSRTLPAQSPSNPPSPRLPTFTSSSSYSSFSAPSTSSTSGAFNSTSSSSTFSSRTSLSGLRQSISQSPIIYDISEIRAATNNFLAKRYSTASTCCWRCTLRDSETIVFQRKFRWKMEMSQLREHLGLISRSHHTSVVKLLGVSITGDYIYLVYEFIAGANLADCLRNARNPDFTVLSSWISRMQVAADLAHGLDYIHNQIELNLTLVHNHIKSSGIIITEPHFNAKICHFGTAQLCGEAQENKNRKKKSSTSTEITEASEQDKDKEDRSKDLKRYNSGAMQFEGVRGYMSPEFQARGIATQESDVYAFGVVILELLSGEEPLKYKYDKSKGDFIRTSLIETARAAIDGGDDGDGGREGRLRRWMDRRLKDSFPVDVAEKLTVLAVQCVHVDPNKRPDMGHVAGKISKWYLASKTWSDNLRTISDQISVSLAPR</sequence>
<proteinExistence type="predicted"/>
<dbReference type="SUPFAM" id="SSF56112">
    <property type="entry name" value="Protein kinase-like (PK-like)"/>
    <property type="match status" value="1"/>
</dbReference>
<dbReference type="InterPro" id="IPR011009">
    <property type="entry name" value="Kinase-like_dom_sf"/>
</dbReference>
<dbReference type="GO" id="GO:0004672">
    <property type="term" value="F:protein kinase activity"/>
    <property type="evidence" value="ECO:0007669"/>
    <property type="project" value="InterPro"/>
</dbReference>
<dbReference type="Proteomes" id="UP000467840">
    <property type="component" value="Chromosome 12"/>
</dbReference>
<dbReference type="SMART" id="SM00220">
    <property type="entry name" value="S_TKc"/>
    <property type="match status" value="1"/>
</dbReference>
<organism evidence="3 4">
    <name type="scientific">Hevea brasiliensis</name>
    <name type="common">Para rubber tree</name>
    <name type="synonym">Siphonia brasiliensis</name>
    <dbReference type="NCBI Taxonomy" id="3981"/>
    <lineage>
        <taxon>Eukaryota</taxon>
        <taxon>Viridiplantae</taxon>
        <taxon>Streptophyta</taxon>
        <taxon>Embryophyta</taxon>
        <taxon>Tracheophyta</taxon>
        <taxon>Spermatophyta</taxon>
        <taxon>Magnoliopsida</taxon>
        <taxon>eudicotyledons</taxon>
        <taxon>Gunneridae</taxon>
        <taxon>Pentapetalae</taxon>
        <taxon>rosids</taxon>
        <taxon>fabids</taxon>
        <taxon>Malpighiales</taxon>
        <taxon>Euphorbiaceae</taxon>
        <taxon>Crotonoideae</taxon>
        <taxon>Micrandreae</taxon>
        <taxon>Hevea</taxon>
    </lineage>
</organism>
<evidence type="ECO:0000313" key="4">
    <source>
        <dbReference type="Proteomes" id="UP000467840"/>
    </source>
</evidence>
<gene>
    <name evidence="3" type="ORF">GH714_002318</name>
</gene>
<feature type="region of interest" description="Disordered" evidence="1">
    <location>
        <begin position="1"/>
        <end position="79"/>
    </location>
</feature>
<evidence type="ECO:0000259" key="2">
    <source>
        <dbReference type="PROSITE" id="PS50011"/>
    </source>
</evidence>
<feature type="compositionally biased region" description="Basic and acidic residues" evidence="1">
    <location>
        <begin position="285"/>
        <end position="298"/>
    </location>
</feature>
<feature type="compositionally biased region" description="Low complexity" evidence="1">
    <location>
        <begin position="44"/>
        <end position="79"/>
    </location>
</feature>
<dbReference type="EMBL" id="JAAGAX010000018">
    <property type="protein sequence ID" value="KAF2283330.1"/>
    <property type="molecule type" value="Genomic_DNA"/>
</dbReference>
<dbReference type="Pfam" id="PF00069">
    <property type="entry name" value="Pkinase"/>
    <property type="match status" value="1"/>
</dbReference>
<evidence type="ECO:0000256" key="1">
    <source>
        <dbReference type="SAM" id="MobiDB-lite"/>
    </source>
</evidence>
<dbReference type="PANTHER" id="PTHR46863">
    <property type="entry name" value="OS09G0572100 PROTEIN"/>
    <property type="match status" value="1"/>
</dbReference>
<dbReference type="Gene3D" id="1.10.510.10">
    <property type="entry name" value="Transferase(Phosphotransferase) domain 1"/>
    <property type="match status" value="1"/>
</dbReference>
<comment type="caution">
    <text evidence="3">The sequence shown here is derived from an EMBL/GenBank/DDBJ whole genome shotgun (WGS) entry which is preliminary data.</text>
</comment>
<reference evidence="3 4" key="1">
    <citation type="journal article" date="2020" name="Mol. Plant">
        <title>The Chromosome-Based Rubber Tree Genome Provides New Insights into Spurge Genome Evolution and Rubber Biosynthesis.</title>
        <authorList>
            <person name="Liu J."/>
            <person name="Shi C."/>
            <person name="Shi C.C."/>
            <person name="Li W."/>
            <person name="Zhang Q.J."/>
            <person name="Zhang Y."/>
            <person name="Li K."/>
            <person name="Lu H.F."/>
            <person name="Shi C."/>
            <person name="Zhu S.T."/>
            <person name="Xiao Z.Y."/>
            <person name="Nan H."/>
            <person name="Yue Y."/>
            <person name="Zhu X.G."/>
            <person name="Wu Y."/>
            <person name="Hong X.N."/>
            <person name="Fan G.Y."/>
            <person name="Tong Y."/>
            <person name="Zhang D."/>
            <person name="Mao C.L."/>
            <person name="Liu Y.L."/>
            <person name="Hao S.J."/>
            <person name="Liu W.Q."/>
            <person name="Lv M.Q."/>
            <person name="Zhang H.B."/>
            <person name="Liu Y."/>
            <person name="Hu-Tang G.R."/>
            <person name="Wang J.P."/>
            <person name="Wang J.H."/>
            <person name="Sun Y.H."/>
            <person name="Ni S.B."/>
            <person name="Chen W.B."/>
            <person name="Zhang X.C."/>
            <person name="Jiao Y.N."/>
            <person name="Eichler E.E."/>
            <person name="Li G.H."/>
            <person name="Liu X."/>
            <person name="Gao L.Z."/>
        </authorList>
    </citation>
    <scope>NUCLEOTIDE SEQUENCE [LARGE SCALE GENOMIC DNA]</scope>
    <source>
        <strain evidence="4">cv. GT1</strain>
        <tissue evidence="3">Leaf</tissue>
    </source>
</reference>
<accession>A0A6A6K3E9</accession>
<dbReference type="PROSITE" id="PS50011">
    <property type="entry name" value="PROTEIN_KINASE_DOM"/>
    <property type="match status" value="1"/>
</dbReference>
<dbReference type="PANTHER" id="PTHR46863:SF1">
    <property type="entry name" value="PROTEIN KINASE SUPERFAMILY PROTEIN"/>
    <property type="match status" value="1"/>
</dbReference>
<dbReference type="Gene3D" id="3.30.200.20">
    <property type="entry name" value="Phosphorylase Kinase, domain 1"/>
    <property type="match status" value="1"/>
</dbReference>
<dbReference type="InterPro" id="IPR000719">
    <property type="entry name" value="Prot_kinase_dom"/>
</dbReference>
<dbReference type="AlphaFoldDB" id="A0A6A6K3E9"/>
<name>A0A6A6K3E9_HEVBR</name>